<evidence type="ECO:0000256" key="4">
    <source>
        <dbReference type="ARBA" id="ARBA00017923"/>
    </source>
</evidence>
<evidence type="ECO:0000256" key="7">
    <source>
        <dbReference type="ARBA" id="ARBA00022448"/>
    </source>
</evidence>
<proteinExistence type="inferred from homology"/>
<dbReference type="PANTHER" id="PTHR45929">
    <property type="entry name" value="JAK PATHWAY SIGNAL TRANSDUCTION ADAPTOR MOLECULE"/>
    <property type="match status" value="1"/>
</dbReference>
<evidence type="ECO:0000256" key="11">
    <source>
        <dbReference type="PROSITE-ProRule" id="PRU00192"/>
    </source>
</evidence>
<name>G3B079_CANTC</name>
<keyword evidence="7" id="KW-0813">Transport</keyword>
<dbReference type="GO" id="GO:0010008">
    <property type="term" value="C:endosome membrane"/>
    <property type="evidence" value="ECO:0007669"/>
    <property type="project" value="UniProtKB-SubCell"/>
</dbReference>
<evidence type="ECO:0000256" key="2">
    <source>
        <dbReference type="ARBA" id="ARBA00004125"/>
    </source>
</evidence>
<dbReference type="GO" id="GO:0043328">
    <property type="term" value="P:protein transport to vacuole involved in ubiquitin-dependent protein catabolic process via the multivesicular body sorting pathway"/>
    <property type="evidence" value="ECO:0007669"/>
    <property type="project" value="TreeGrafter"/>
</dbReference>
<keyword evidence="16" id="KW-1185">Reference proteome</keyword>
<dbReference type="CDD" id="cd16978">
    <property type="entry name" value="VHS_HSE1"/>
    <property type="match status" value="1"/>
</dbReference>
<feature type="compositionally biased region" description="Polar residues" evidence="12">
    <location>
        <begin position="428"/>
        <end position="438"/>
    </location>
</feature>
<dbReference type="Pfam" id="PF03127">
    <property type="entry name" value="GAT"/>
    <property type="match status" value="1"/>
</dbReference>
<dbReference type="HOGENOM" id="CLU_010104_2_0_1"/>
<evidence type="ECO:0000256" key="6">
    <source>
        <dbReference type="ARBA" id="ARBA00022443"/>
    </source>
</evidence>
<dbReference type="PRINTS" id="PR00452">
    <property type="entry name" value="SH3DOMAIN"/>
</dbReference>
<evidence type="ECO:0000259" key="13">
    <source>
        <dbReference type="PROSITE" id="PS50002"/>
    </source>
</evidence>
<comment type="subcellular location">
    <subcellularLocation>
        <location evidence="2">Endosome membrane</location>
        <topology evidence="2">Peripheral membrane protein</topology>
        <orientation evidence="2">Cytoplasmic side</orientation>
    </subcellularLocation>
</comment>
<dbReference type="Gene3D" id="1.25.40.90">
    <property type="match status" value="1"/>
</dbReference>
<dbReference type="OrthoDB" id="10255964at2759"/>
<evidence type="ECO:0000256" key="10">
    <source>
        <dbReference type="ARBA" id="ARBA00023136"/>
    </source>
</evidence>
<sequence>MSELEKLINKATDPTLTSDNWQYILDVCDNISTNPEEQTKQAIRIITLRLNTKDANVMLRTLALITAVAENCGSRMKQEIATKSFLYDCLIKKLSDRKIHKTIKISVAQVIGQLHESFKSDPSLKPMTDAYNTVASDYKQFLSQKPDTFGPSKPAKQEMSQSDKVKEDEDLQRVLKLSLQEYEREKAVRKAYLNDKPLPVTRTEAAPQQLQPQNSAEQTIATVSKVRALYDLISYEPDELSFRKGDIISVIESVYRDWWRGSLPNGKVGIFPLNYVTPIVSKSAQELESESAWEDNILSNESRKIDRLLGLLSTNSPDLNEDEITDLYNQILPLRPALANSIEKYSSRKEELTSLNGQLNVQIKFFNELVDNSINQRINHQYSGAPATSMPYPSFPQFLPQNPSSDQGYIAQQPTSSGFGNAPRPAQATGSVPQTYPSYPQYGAAPEAINVQPNTHQGSNPFQTTGSAQQYSNINSFPSVNQL</sequence>
<evidence type="ECO:0000256" key="3">
    <source>
        <dbReference type="ARBA" id="ARBA00009666"/>
    </source>
</evidence>
<keyword evidence="9" id="KW-0653">Protein transport</keyword>
<keyword evidence="10" id="KW-0472">Membrane</keyword>
<dbReference type="CDD" id="cd11805">
    <property type="entry name" value="SH3_GRB2_like_C"/>
    <property type="match status" value="1"/>
</dbReference>
<reference evidence="15 16" key="1">
    <citation type="journal article" date="2011" name="Proc. Natl. Acad. Sci. U.S.A.">
        <title>Comparative genomics of xylose-fermenting fungi for enhanced biofuel production.</title>
        <authorList>
            <person name="Wohlbach D.J."/>
            <person name="Kuo A."/>
            <person name="Sato T.K."/>
            <person name="Potts K.M."/>
            <person name="Salamov A.A."/>
            <person name="LaButti K.M."/>
            <person name="Sun H."/>
            <person name="Clum A."/>
            <person name="Pangilinan J.L."/>
            <person name="Lindquist E.A."/>
            <person name="Lucas S."/>
            <person name="Lapidus A."/>
            <person name="Jin M."/>
            <person name="Gunawan C."/>
            <person name="Balan V."/>
            <person name="Dale B.E."/>
            <person name="Jeffries T.W."/>
            <person name="Zinkel R."/>
            <person name="Barry K.W."/>
            <person name="Grigoriev I.V."/>
            <person name="Gasch A.P."/>
        </authorList>
    </citation>
    <scope>NUCLEOTIDE SEQUENCE [LARGE SCALE GENOMIC DNA]</scope>
    <source>
        <strain evidence="16">ATCC 10573 / BCRC 21748 / CBS 615 / JCM 9827 / NBRC 10315 / NRRL Y-1498 / VKM Y-70</strain>
    </source>
</reference>
<organism evidence="16">
    <name type="scientific">Candida tenuis (strain ATCC 10573 / BCRC 21748 / CBS 615 / JCM 9827 / NBRC 10315 / NRRL Y-1498 / VKM Y-70)</name>
    <name type="common">Yeast</name>
    <name type="synonym">Yamadazyma tenuis</name>
    <dbReference type="NCBI Taxonomy" id="590646"/>
    <lineage>
        <taxon>Eukaryota</taxon>
        <taxon>Fungi</taxon>
        <taxon>Dikarya</taxon>
        <taxon>Ascomycota</taxon>
        <taxon>Saccharomycotina</taxon>
        <taxon>Pichiomycetes</taxon>
        <taxon>Debaryomycetaceae</taxon>
        <taxon>Yamadazyma</taxon>
    </lineage>
</organism>
<dbReference type="Proteomes" id="UP000000707">
    <property type="component" value="Unassembled WGS sequence"/>
</dbReference>
<dbReference type="Pfam" id="PF00790">
    <property type="entry name" value="VHS"/>
    <property type="match status" value="1"/>
</dbReference>
<dbReference type="PROSITE" id="PS50002">
    <property type="entry name" value="SH3"/>
    <property type="match status" value="1"/>
</dbReference>
<dbReference type="eggNOG" id="KOG2199">
    <property type="taxonomic scope" value="Eukaryota"/>
</dbReference>
<dbReference type="Gene3D" id="2.30.30.40">
    <property type="entry name" value="SH3 Domains"/>
    <property type="match status" value="1"/>
</dbReference>
<dbReference type="InterPro" id="IPR036028">
    <property type="entry name" value="SH3-like_dom_sf"/>
</dbReference>
<dbReference type="GO" id="GO:0043130">
    <property type="term" value="F:ubiquitin binding"/>
    <property type="evidence" value="ECO:0007669"/>
    <property type="project" value="InterPro"/>
</dbReference>
<dbReference type="PANTHER" id="PTHR45929:SF3">
    <property type="entry name" value="JAK PATHWAY SIGNAL TRANSDUCTION ADAPTOR MOLECULE"/>
    <property type="match status" value="1"/>
</dbReference>
<feature type="domain" description="SH3" evidence="13">
    <location>
        <begin position="221"/>
        <end position="281"/>
    </location>
</feature>
<dbReference type="KEGG" id="cten:18246805"/>
<dbReference type="SMART" id="SM00726">
    <property type="entry name" value="UIM"/>
    <property type="match status" value="1"/>
</dbReference>
<dbReference type="SUPFAM" id="SSF48464">
    <property type="entry name" value="ENTH/VHS domain"/>
    <property type="match status" value="1"/>
</dbReference>
<feature type="region of interest" description="Disordered" evidence="12">
    <location>
        <begin position="389"/>
        <end position="483"/>
    </location>
</feature>
<feature type="compositionally biased region" description="Polar residues" evidence="12">
    <location>
        <begin position="451"/>
        <end position="483"/>
    </location>
</feature>
<evidence type="ECO:0000256" key="8">
    <source>
        <dbReference type="ARBA" id="ARBA00022753"/>
    </source>
</evidence>
<keyword evidence="6 11" id="KW-0728">SH3 domain</keyword>
<evidence type="ECO:0000313" key="15">
    <source>
        <dbReference type="EMBL" id="EGV65341.1"/>
    </source>
</evidence>
<dbReference type="EMBL" id="GL996514">
    <property type="protein sequence ID" value="EGV65341.1"/>
    <property type="molecule type" value="Genomic_DNA"/>
</dbReference>
<feature type="domain" description="VHS" evidence="14">
    <location>
        <begin position="11"/>
        <end position="142"/>
    </location>
</feature>
<evidence type="ECO:0000256" key="9">
    <source>
        <dbReference type="ARBA" id="ARBA00022927"/>
    </source>
</evidence>
<feature type="region of interest" description="Disordered" evidence="12">
    <location>
        <begin position="145"/>
        <end position="165"/>
    </location>
</feature>
<dbReference type="GeneID" id="18246805"/>
<dbReference type="InterPro" id="IPR003903">
    <property type="entry name" value="UIM_dom"/>
</dbReference>
<dbReference type="InterPro" id="IPR008942">
    <property type="entry name" value="ENTH_VHS"/>
</dbReference>
<evidence type="ECO:0000256" key="12">
    <source>
        <dbReference type="SAM" id="MobiDB-lite"/>
    </source>
</evidence>
<evidence type="ECO:0000256" key="5">
    <source>
        <dbReference type="ARBA" id="ARBA00018978"/>
    </source>
</evidence>
<dbReference type="PROSITE" id="PS50330">
    <property type="entry name" value="UIM"/>
    <property type="match status" value="1"/>
</dbReference>
<dbReference type="AlphaFoldDB" id="G3B079"/>
<dbReference type="GO" id="GO:0033565">
    <property type="term" value="C:ESCRT-0 complex"/>
    <property type="evidence" value="ECO:0007669"/>
    <property type="project" value="TreeGrafter"/>
</dbReference>
<dbReference type="InterPro" id="IPR004152">
    <property type="entry name" value="GAT_dom"/>
</dbReference>
<evidence type="ECO:0000313" key="16">
    <source>
        <dbReference type="Proteomes" id="UP000000707"/>
    </source>
</evidence>
<comment type="function">
    <text evidence="1">Component of the ESCRT-0 complex which is the sorting receptor for ubiquitinated cargo proteins at the multivesicular body (MVB).</text>
</comment>
<dbReference type="InterPro" id="IPR001452">
    <property type="entry name" value="SH3_domain"/>
</dbReference>
<dbReference type="SMART" id="SM00288">
    <property type="entry name" value="VHS"/>
    <property type="match status" value="1"/>
</dbReference>
<evidence type="ECO:0000259" key="14">
    <source>
        <dbReference type="PROSITE" id="PS50179"/>
    </source>
</evidence>
<dbReference type="InterPro" id="IPR002014">
    <property type="entry name" value="VHS_dom"/>
</dbReference>
<evidence type="ECO:0000256" key="1">
    <source>
        <dbReference type="ARBA" id="ARBA00002654"/>
    </source>
</evidence>
<protein>
    <recommendedName>
        <fullName evidence="4">Class E vacuolar protein-sorting machinery protein HSE1</fullName>
    </recommendedName>
    <alternativeName>
        <fullName evidence="5">Class E vacuolar protein-sorting machinery protein hse1</fullName>
    </alternativeName>
</protein>
<dbReference type="SMART" id="SM00326">
    <property type="entry name" value="SH3"/>
    <property type="match status" value="1"/>
</dbReference>
<dbReference type="Gene3D" id="1.20.5.1940">
    <property type="match status" value="1"/>
</dbReference>
<comment type="similarity">
    <text evidence="3">Belongs to the STAM family.</text>
</comment>
<accession>G3B079</accession>
<dbReference type="STRING" id="590646.G3B079"/>
<dbReference type="Pfam" id="PF00018">
    <property type="entry name" value="SH3_1"/>
    <property type="match status" value="1"/>
</dbReference>
<dbReference type="GO" id="GO:0035091">
    <property type="term" value="F:phosphatidylinositol binding"/>
    <property type="evidence" value="ECO:0007669"/>
    <property type="project" value="InterPro"/>
</dbReference>
<dbReference type="PROSITE" id="PS50179">
    <property type="entry name" value="VHS"/>
    <property type="match status" value="1"/>
</dbReference>
<keyword evidence="8" id="KW-0967">Endosome</keyword>
<gene>
    <name evidence="15" type="ORF">CANTEDRAFT_113056</name>
</gene>
<dbReference type="InterPro" id="IPR050670">
    <property type="entry name" value="STAM"/>
</dbReference>
<feature type="compositionally biased region" description="Polar residues" evidence="12">
    <location>
        <begin position="399"/>
        <end position="419"/>
    </location>
</feature>
<dbReference type="Pfam" id="PF02809">
    <property type="entry name" value="UIM"/>
    <property type="match status" value="1"/>
</dbReference>
<dbReference type="SUPFAM" id="SSF50044">
    <property type="entry name" value="SH3-domain"/>
    <property type="match status" value="1"/>
</dbReference>